<name>A0A1J4JMK1_9EUKA</name>
<reference evidence="3" key="1">
    <citation type="submission" date="2016-10" db="EMBL/GenBank/DDBJ databases">
        <authorList>
            <person name="Benchimol M."/>
            <person name="Almeida L.G."/>
            <person name="Vasconcelos A.T."/>
            <person name="Perreira-Neves A."/>
            <person name="Rosa I.A."/>
            <person name="Tasca T."/>
            <person name="Bogo M.R."/>
            <person name="de Souza W."/>
        </authorList>
    </citation>
    <scope>NUCLEOTIDE SEQUENCE [LARGE SCALE GENOMIC DNA]</scope>
    <source>
        <strain evidence="3">K</strain>
    </source>
</reference>
<comment type="caution">
    <text evidence="3">The sequence shown here is derived from an EMBL/GenBank/DDBJ whole genome shotgun (WGS) entry which is preliminary data.</text>
</comment>
<accession>A0A1J4JMK1</accession>
<feature type="compositionally biased region" description="Polar residues" evidence="2">
    <location>
        <begin position="308"/>
        <end position="319"/>
    </location>
</feature>
<keyword evidence="4" id="KW-1185">Reference proteome</keyword>
<dbReference type="GeneID" id="94825017"/>
<dbReference type="RefSeq" id="XP_068351900.1">
    <property type="nucleotide sequence ID" value="XM_068490313.1"/>
</dbReference>
<keyword evidence="1" id="KW-0175">Coiled coil</keyword>
<dbReference type="EMBL" id="MLAK01001037">
    <property type="protein sequence ID" value="OHS98763.1"/>
    <property type="molecule type" value="Genomic_DNA"/>
</dbReference>
<gene>
    <name evidence="3" type="ORF">TRFO_01797</name>
</gene>
<feature type="compositionally biased region" description="Basic and acidic residues" evidence="2">
    <location>
        <begin position="296"/>
        <end position="305"/>
    </location>
</feature>
<evidence type="ECO:0000313" key="3">
    <source>
        <dbReference type="EMBL" id="OHS98763.1"/>
    </source>
</evidence>
<evidence type="ECO:0000256" key="2">
    <source>
        <dbReference type="SAM" id="MobiDB-lite"/>
    </source>
</evidence>
<dbReference type="AlphaFoldDB" id="A0A1J4JMK1"/>
<dbReference type="Proteomes" id="UP000179807">
    <property type="component" value="Unassembled WGS sequence"/>
</dbReference>
<sequence length="319" mass="36072">MNFSPNNSKSMGNSSSSESLNAVDILQSLFNTIQTKLDDIYQKSSPNSHHLPLFPVCRYSYLMSMLLMLEKIDENEYEAKLDNFISKIQDSNSETVQTIEKNGKKLCQRCNSSDSFLFQQPSFFHDKLKKVEAQKAELENEIKSLENINNQILKQEIDPRDLSIGQIEFERIQCEHILAVSNARSHLDQLSDEISALEIALSKVSSLAILHPPSSLPGDRNNSPRFRRATNNYNFQIKLSNYINLSHTSSASPRNKKLSPAQIRQISLEPLSPIPEKANGAEMQSTNKTSPIVVKEPPRSEEPHSKRSPASQRFKSNPQ</sequence>
<evidence type="ECO:0000313" key="4">
    <source>
        <dbReference type="Proteomes" id="UP000179807"/>
    </source>
</evidence>
<feature type="region of interest" description="Disordered" evidence="2">
    <location>
        <begin position="266"/>
        <end position="319"/>
    </location>
</feature>
<proteinExistence type="predicted"/>
<feature type="coiled-coil region" evidence="1">
    <location>
        <begin position="128"/>
        <end position="207"/>
    </location>
</feature>
<dbReference type="VEuPathDB" id="TrichDB:TRFO_01797"/>
<evidence type="ECO:0000256" key="1">
    <source>
        <dbReference type="SAM" id="Coils"/>
    </source>
</evidence>
<protein>
    <submittedName>
        <fullName evidence="3">Uncharacterized protein</fullName>
    </submittedName>
</protein>
<organism evidence="3 4">
    <name type="scientific">Tritrichomonas foetus</name>
    <dbReference type="NCBI Taxonomy" id="1144522"/>
    <lineage>
        <taxon>Eukaryota</taxon>
        <taxon>Metamonada</taxon>
        <taxon>Parabasalia</taxon>
        <taxon>Tritrichomonadida</taxon>
        <taxon>Tritrichomonadidae</taxon>
        <taxon>Tritrichomonas</taxon>
    </lineage>
</organism>